<reference evidence="2 3" key="1">
    <citation type="submission" date="2016-10" db="EMBL/GenBank/DDBJ databases">
        <authorList>
            <person name="de Groot N.N."/>
        </authorList>
    </citation>
    <scope>NUCLEOTIDE SEQUENCE [LARGE SCALE GENOMIC DNA]</scope>
    <source>
        <strain evidence="2 3">CGMCC 4.6533</strain>
    </source>
</reference>
<dbReference type="InterPro" id="IPR058548">
    <property type="entry name" value="MlaB-like_STAS"/>
</dbReference>
<evidence type="ECO:0000259" key="1">
    <source>
        <dbReference type="PROSITE" id="PS50801"/>
    </source>
</evidence>
<dbReference type="CDD" id="cd07043">
    <property type="entry name" value="STAS_anti-anti-sigma_factors"/>
    <property type="match status" value="1"/>
</dbReference>
<dbReference type="PANTHER" id="PTHR33495:SF2">
    <property type="entry name" value="ANTI-SIGMA FACTOR ANTAGONIST TM_1081-RELATED"/>
    <property type="match status" value="1"/>
</dbReference>
<feature type="domain" description="STAS" evidence="1">
    <location>
        <begin position="3"/>
        <end position="90"/>
    </location>
</feature>
<dbReference type="EMBL" id="FNDJ01000017">
    <property type="protein sequence ID" value="SDK59666.1"/>
    <property type="molecule type" value="Genomic_DNA"/>
</dbReference>
<dbReference type="InterPro" id="IPR002645">
    <property type="entry name" value="STAS_dom"/>
</dbReference>
<dbReference type="STRING" id="633440.SAMN05421869_11732"/>
<dbReference type="Gene3D" id="3.30.750.24">
    <property type="entry name" value="STAS domain"/>
    <property type="match status" value="1"/>
</dbReference>
<sequence length="102" mass="10489">MRLHLSVSVPADTPVVGVRGEVDALTADDLYGFLATVISQRGPRLDVDLKDVTFMDAAGATALLLARQLATSLGGSLTVIALSAPAARGLGTAIAHQTLRAH</sequence>
<evidence type="ECO:0000313" key="3">
    <source>
        <dbReference type="Proteomes" id="UP000199202"/>
    </source>
</evidence>
<dbReference type="Pfam" id="PF13466">
    <property type="entry name" value="STAS_2"/>
    <property type="match status" value="1"/>
</dbReference>
<evidence type="ECO:0000313" key="2">
    <source>
        <dbReference type="EMBL" id="SDK59666.1"/>
    </source>
</evidence>
<dbReference type="GO" id="GO:0043856">
    <property type="term" value="F:anti-sigma factor antagonist activity"/>
    <property type="evidence" value="ECO:0007669"/>
    <property type="project" value="TreeGrafter"/>
</dbReference>
<gene>
    <name evidence="2" type="ORF">SAMN05421869_11732</name>
</gene>
<dbReference type="InterPro" id="IPR036513">
    <property type="entry name" value="STAS_dom_sf"/>
</dbReference>
<dbReference type="PANTHER" id="PTHR33495">
    <property type="entry name" value="ANTI-SIGMA FACTOR ANTAGONIST TM_1081-RELATED-RELATED"/>
    <property type="match status" value="1"/>
</dbReference>
<proteinExistence type="predicted"/>
<keyword evidence="3" id="KW-1185">Reference proteome</keyword>
<dbReference type="AlphaFoldDB" id="A0A1G9D6V8"/>
<dbReference type="Proteomes" id="UP000199202">
    <property type="component" value="Unassembled WGS sequence"/>
</dbReference>
<organism evidence="2 3">
    <name type="scientific">Nonomuraea jiangxiensis</name>
    <dbReference type="NCBI Taxonomy" id="633440"/>
    <lineage>
        <taxon>Bacteria</taxon>
        <taxon>Bacillati</taxon>
        <taxon>Actinomycetota</taxon>
        <taxon>Actinomycetes</taxon>
        <taxon>Streptosporangiales</taxon>
        <taxon>Streptosporangiaceae</taxon>
        <taxon>Nonomuraea</taxon>
    </lineage>
</organism>
<dbReference type="PROSITE" id="PS50801">
    <property type="entry name" value="STAS"/>
    <property type="match status" value="1"/>
</dbReference>
<accession>A0A1G9D6V8</accession>
<dbReference type="SUPFAM" id="SSF52091">
    <property type="entry name" value="SpoIIaa-like"/>
    <property type="match status" value="1"/>
</dbReference>
<protein>
    <submittedName>
        <fullName evidence="2">Anti-anti-sigma factor</fullName>
    </submittedName>
</protein>
<name>A0A1G9D6V8_9ACTN</name>
<dbReference type="OrthoDB" id="3540776at2"/>
<dbReference type="RefSeq" id="WP_090940575.1">
    <property type="nucleotide sequence ID" value="NZ_FNDJ01000017.1"/>
</dbReference>